<dbReference type="AlphaFoldDB" id="A0A4Q2AL90"/>
<keyword evidence="1" id="KW-0175">Coiled coil</keyword>
<keyword evidence="2" id="KW-1133">Transmembrane helix</keyword>
<dbReference type="EMBL" id="QZFR01000055">
    <property type="protein sequence ID" value="RXV70699.1"/>
    <property type="molecule type" value="Genomic_DNA"/>
</dbReference>
<evidence type="ECO:0000256" key="2">
    <source>
        <dbReference type="SAM" id="Phobius"/>
    </source>
</evidence>
<accession>A0A4Q2AL90</accession>
<keyword evidence="2" id="KW-0472">Membrane</keyword>
<proteinExistence type="predicted"/>
<feature type="transmembrane region" description="Helical" evidence="2">
    <location>
        <begin position="42"/>
        <end position="64"/>
    </location>
</feature>
<organism evidence="3 4">
    <name type="scientific">Ligilactobacillus murinus</name>
    <dbReference type="NCBI Taxonomy" id="1622"/>
    <lineage>
        <taxon>Bacteria</taxon>
        <taxon>Bacillati</taxon>
        <taxon>Bacillota</taxon>
        <taxon>Bacilli</taxon>
        <taxon>Lactobacillales</taxon>
        <taxon>Lactobacillaceae</taxon>
        <taxon>Ligilactobacillus</taxon>
    </lineage>
</organism>
<reference evidence="3 4" key="1">
    <citation type="submission" date="2018-09" db="EMBL/GenBank/DDBJ databases">
        <title>Murine metabolic-syndrome-specific gut microbial biobank.</title>
        <authorList>
            <person name="Liu C."/>
        </authorList>
    </citation>
    <scope>NUCLEOTIDE SEQUENCE [LARGE SCALE GENOMIC DNA]</scope>
    <source>
        <strain evidence="3 4">C-30</strain>
    </source>
</reference>
<protein>
    <submittedName>
        <fullName evidence="3">Uncharacterized protein</fullName>
    </submittedName>
</protein>
<keyword evidence="2" id="KW-0812">Transmembrane</keyword>
<evidence type="ECO:0000313" key="4">
    <source>
        <dbReference type="Proteomes" id="UP000289316"/>
    </source>
</evidence>
<evidence type="ECO:0000313" key="3">
    <source>
        <dbReference type="EMBL" id="RXV70699.1"/>
    </source>
</evidence>
<name>A0A4Q2AL90_9LACO</name>
<sequence>MFLSILRLKKGSKKSKKKLNESSNKRNKIYRPKYKNPADVKWHWMLPIIFAIGIVCFITAGIMLNRNVSAYNQSVLSSSMGYGSKLPLWGGKTDGKLTLGRTLLSRDGKTLAVQIKYDDQAHTTLSSFGNKYKLRVVVTKENPIPDIKLTYGLFGTDGSGVLTVHSDAGFKNQAFIVMIVDRGYLVTSDGLNSNNSSYSDTDLDKSITAQLSGAEISSSADSTFKSTSTPPIFYLRLNAHNAKKSTEVWENDRELVKDLFVNSNIKAKEKELAKAKEKIRRGQKTIDEMNLRLEENPDDQIAQSQLQDLQNAITNLNAGVAKLETSINTWKNSVIKENVLAPKQTEMEHRYVVSDLDIEKNRK</sequence>
<gene>
    <name evidence="3" type="ORF">D6C19_07675</name>
</gene>
<dbReference type="OrthoDB" id="2329233at2"/>
<feature type="coiled-coil region" evidence="1">
    <location>
        <begin position="265"/>
        <end position="326"/>
    </location>
</feature>
<dbReference type="RefSeq" id="WP_129303298.1">
    <property type="nucleotide sequence ID" value="NZ_CAYEUZ010000002.1"/>
</dbReference>
<comment type="caution">
    <text evidence="3">The sequence shown here is derived from an EMBL/GenBank/DDBJ whole genome shotgun (WGS) entry which is preliminary data.</text>
</comment>
<dbReference type="Proteomes" id="UP000289316">
    <property type="component" value="Unassembled WGS sequence"/>
</dbReference>
<evidence type="ECO:0000256" key="1">
    <source>
        <dbReference type="SAM" id="Coils"/>
    </source>
</evidence>